<name>A0A8A7KH43_9FIRM</name>
<evidence type="ECO:0000313" key="5">
    <source>
        <dbReference type="EMBL" id="QTL98839.1"/>
    </source>
</evidence>
<dbReference type="PRINTS" id="PR00598">
    <property type="entry name" value="HTHMARR"/>
</dbReference>
<organism evidence="5 6">
    <name type="scientific">Iocasia fonsfrigidae</name>
    <dbReference type="NCBI Taxonomy" id="2682810"/>
    <lineage>
        <taxon>Bacteria</taxon>
        <taxon>Bacillati</taxon>
        <taxon>Bacillota</taxon>
        <taxon>Clostridia</taxon>
        <taxon>Halanaerobiales</taxon>
        <taxon>Halanaerobiaceae</taxon>
        <taxon>Iocasia</taxon>
    </lineage>
</organism>
<evidence type="ECO:0000259" key="4">
    <source>
        <dbReference type="SMART" id="SM00347"/>
    </source>
</evidence>
<keyword evidence="6" id="KW-1185">Reference proteome</keyword>
<evidence type="ECO:0000256" key="1">
    <source>
        <dbReference type="ARBA" id="ARBA00023015"/>
    </source>
</evidence>
<dbReference type="PANTHER" id="PTHR35790:SF4">
    <property type="entry name" value="HTH-TYPE TRANSCRIPTIONAL REGULATOR PCHR"/>
    <property type="match status" value="1"/>
</dbReference>
<accession>A0A8A7KH43</accession>
<dbReference type="Proteomes" id="UP000665020">
    <property type="component" value="Chromosome"/>
</dbReference>
<dbReference type="InterPro" id="IPR036390">
    <property type="entry name" value="WH_DNA-bd_sf"/>
</dbReference>
<gene>
    <name evidence="5" type="ORF">GM661_13145</name>
</gene>
<dbReference type="AlphaFoldDB" id="A0A8A7KH43"/>
<dbReference type="InterPro" id="IPR011991">
    <property type="entry name" value="ArsR-like_HTH"/>
</dbReference>
<dbReference type="CDD" id="cd00090">
    <property type="entry name" value="HTH_ARSR"/>
    <property type="match status" value="1"/>
</dbReference>
<sequence>MKRYSKIVDLFLRAHNKFNLLESEPRDFSTGDLLYSTEIHTIVAIGEKPAINLTQLAENLGVSKSAVSKFIKKLLKKGYVLKSRPVGNHKEVIFNLTDRGKTAFKGHEEFSREIFGSLYDILENIADREIITIENFLKKLNEELDDIK</sequence>
<proteinExistence type="predicted"/>
<keyword evidence="2" id="KW-0238">DNA-binding</keyword>
<dbReference type="Pfam" id="PF01047">
    <property type="entry name" value="MarR"/>
    <property type="match status" value="1"/>
</dbReference>
<reference evidence="5" key="1">
    <citation type="submission" date="2019-12" db="EMBL/GenBank/DDBJ databases">
        <authorList>
            <person name="zhang j."/>
            <person name="sun C.M."/>
        </authorList>
    </citation>
    <scope>NUCLEOTIDE SEQUENCE</scope>
    <source>
        <strain evidence="5">NS-1</strain>
    </source>
</reference>
<evidence type="ECO:0000256" key="2">
    <source>
        <dbReference type="ARBA" id="ARBA00023125"/>
    </source>
</evidence>
<dbReference type="InterPro" id="IPR036388">
    <property type="entry name" value="WH-like_DNA-bd_sf"/>
</dbReference>
<dbReference type="SMART" id="SM00347">
    <property type="entry name" value="HTH_MARR"/>
    <property type="match status" value="1"/>
</dbReference>
<dbReference type="RefSeq" id="WP_230867238.1">
    <property type="nucleotide sequence ID" value="NZ_CP046640.1"/>
</dbReference>
<dbReference type="SUPFAM" id="SSF46785">
    <property type="entry name" value="Winged helix' DNA-binding domain"/>
    <property type="match status" value="1"/>
</dbReference>
<dbReference type="InterPro" id="IPR000835">
    <property type="entry name" value="HTH_MarR-typ"/>
</dbReference>
<dbReference type="Gene3D" id="1.10.10.10">
    <property type="entry name" value="Winged helix-like DNA-binding domain superfamily/Winged helix DNA-binding domain"/>
    <property type="match status" value="1"/>
</dbReference>
<feature type="domain" description="HTH marR-type" evidence="4">
    <location>
        <begin position="26"/>
        <end position="130"/>
    </location>
</feature>
<dbReference type="InterPro" id="IPR052067">
    <property type="entry name" value="Metal_resp_HTH_trans_reg"/>
</dbReference>
<protein>
    <submittedName>
        <fullName evidence="5">MarR family transcriptional regulator</fullName>
    </submittedName>
</protein>
<dbReference type="KEGG" id="ifn:GM661_13145"/>
<keyword evidence="3" id="KW-0804">Transcription</keyword>
<dbReference type="PANTHER" id="PTHR35790">
    <property type="entry name" value="HTH-TYPE TRANSCRIPTIONAL REGULATOR PCHR"/>
    <property type="match status" value="1"/>
</dbReference>
<dbReference type="GO" id="GO:0003700">
    <property type="term" value="F:DNA-binding transcription factor activity"/>
    <property type="evidence" value="ECO:0007669"/>
    <property type="project" value="InterPro"/>
</dbReference>
<dbReference type="GO" id="GO:0003677">
    <property type="term" value="F:DNA binding"/>
    <property type="evidence" value="ECO:0007669"/>
    <property type="project" value="UniProtKB-KW"/>
</dbReference>
<evidence type="ECO:0000256" key="3">
    <source>
        <dbReference type="ARBA" id="ARBA00023163"/>
    </source>
</evidence>
<dbReference type="EMBL" id="CP046640">
    <property type="protein sequence ID" value="QTL98839.1"/>
    <property type="molecule type" value="Genomic_DNA"/>
</dbReference>
<keyword evidence="1" id="KW-0805">Transcription regulation</keyword>
<evidence type="ECO:0000313" key="6">
    <source>
        <dbReference type="Proteomes" id="UP000665020"/>
    </source>
</evidence>